<feature type="region of interest" description="Disordered" evidence="1">
    <location>
        <begin position="1"/>
        <end position="425"/>
    </location>
</feature>
<protein>
    <submittedName>
        <fullName evidence="2">Uncharacterized protein</fullName>
    </submittedName>
</protein>
<dbReference type="EMBL" id="CAOQHR010000007">
    <property type="protein sequence ID" value="CAI6337373.1"/>
    <property type="molecule type" value="Genomic_DNA"/>
</dbReference>
<feature type="compositionally biased region" description="Polar residues" evidence="1">
    <location>
        <begin position="42"/>
        <end position="64"/>
    </location>
</feature>
<evidence type="ECO:0000313" key="3">
    <source>
        <dbReference type="Proteomes" id="UP001152607"/>
    </source>
</evidence>
<dbReference type="GO" id="GO:0030515">
    <property type="term" value="F:snoRNA binding"/>
    <property type="evidence" value="ECO:0007669"/>
    <property type="project" value="InterPro"/>
</dbReference>
<evidence type="ECO:0000313" key="2">
    <source>
        <dbReference type="EMBL" id="CAI6337373.1"/>
    </source>
</evidence>
<name>A0A9W4UIT7_9PLEO</name>
<feature type="compositionally biased region" description="Polar residues" evidence="1">
    <location>
        <begin position="202"/>
        <end position="253"/>
    </location>
</feature>
<feature type="compositionally biased region" description="Basic and acidic residues" evidence="1">
    <location>
        <begin position="345"/>
        <end position="388"/>
    </location>
</feature>
<dbReference type="InterPro" id="IPR013268">
    <property type="entry name" value="UTP16"/>
</dbReference>
<dbReference type="OrthoDB" id="5423707at2759"/>
<comment type="caution">
    <text evidence="2">The sequence shown here is derived from an EMBL/GenBank/DDBJ whole genome shotgun (WGS) entry which is preliminary data.</text>
</comment>
<dbReference type="AlphaFoldDB" id="A0A9W4UIT7"/>
<feature type="compositionally biased region" description="Polar residues" evidence="1">
    <location>
        <begin position="1"/>
        <end position="17"/>
    </location>
</feature>
<dbReference type="Proteomes" id="UP001152607">
    <property type="component" value="Unassembled WGS sequence"/>
</dbReference>
<feature type="compositionally biased region" description="Acidic residues" evidence="1">
    <location>
        <begin position="290"/>
        <end position="305"/>
    </location>
</feature>
<reference evidence="2" key="1">
    <citation type="submission" date="2023-01" db="EMBL/GenBank/DDBJ databases">
        <authorList>
            <person name="Van Ghelder C."/>
            <person name="Rancurel C."/>
        </authorList>
    </citation>
    <scope>NUCLEOTIDE SEQUENCE</scope>
    <source>
        <strain evidence="2">CNCM I-4278</strain>
    </source>
</reference>
<dbReference type="Pfam" id="PF08297">
    <property type="entry name" value="U3_snoRNA_assoc"/>
    <property type="match status" value="1"/>
</dbReference>
<feature type="compositionally biased region" description="Basic and acidic residues" evidence="1">
    <location>
        <begin position="100"/>
        <end position="111"/>
    </location>
</feature>
<feature type="compositionally biased region" description="Basic and acidic residues" evidence="1">
    <location>
        <begin position="477"/>
        <end position="492"/>
    </location>
</feature>
<proteinExistence type="predicted"/>
<feature type="compositionally biased region" description="Acidic residues" evidence="1">
    <location>
        <begin position="26"/>
        <end position="38"/>
    </location>
</feature>
<keyword evidence="3" id="KW-1185">Reference proteome</keyword>
<evidence type="ECO:0000256" key="1">
    <source>
        <dbReference type="SAM" id="MobiDB-lite"/>
    </source>
</evidence>
<dbReference type="GO" id="GO:0006364">
    <property type="term" value="P:rRNA processing"/>
    <property type="evidence" value="ECO:0007669"/>
    <property type="project" value="InterPro"/>
</dbReference>
<feature type="region of interest" description="Disordered" evidence="1">
    <location>
        <begin position="470"/>
        <end position="519"/>
    </location>
</feature>
<feature type="compositionally biased region" description="Basic and acidic residues" evidence="1">
    <location>
        <begin position="318"/>
        <end position="336"/>
    </location>
</feature>
<accession>A0A9W4UIT7</accession>
<gene>
    <name evidence="2" type="ORF">PDIGIT_LOCUS10485</name>
</gene>
<organism evidence="2 3">
    <name type="scientific">Periconia digitata</name>
    <dbReference type="NCBI Taxonomy" id="1303443"/>
    <lineage>
        <taxon>Eukaryota</taxon>
        <taxon>Fungi</taxon>
        <taxon>Dikarya</taxon>
        <taxon>Ascomycota</taxon>
        <taxon>Pezizomycotina</taxon>
        <taxon>Dothideomycetes</taxon>
        <taxon>Pleosporomycetidae</taxon>
        <taxon>Pleosporales</taxon>
        <taxon>Massarineae</taxon>
        <taxon>Periconiaceae</taxon>
        <taxon>Periconia</taxon>
    </lineage>
</organism>
<sequence length="519" mass="56828">MFSRVFNTARQILSRSPSAQRRSEERIEEESAYEDAEPGETMVTTRSGTGTDPSVESTPRSSVKTRGKRELDHDETPTATKKRRKSGGASKPQSESDEGIPTKKPESKDSQHVASGAQAVTIPDRTVTESKSPAQAEPPSSVRRGNPRVVIPKKPSTPSTVTRSAMKKGGEAPSATQEPEFYTPGSHVPSPEFVTPAMYRDSASSPTPKATKILTTTGDDGAHNSTTLEVYTRSEVPSSSLNSETAPISSQESIPALPQKKIHKRFDSEEPEVIPAQTIADQPAEPAEVQTDDIDDDASDSDEAPEMVATATAASKIKAKDDEAARAQKAIEDRDARRKQKRAERKAEEQAEKRKREEAKAEKLAKQQAKEERRREKQEAAASSRKEPPGFNMSSLPALLPDSVLEAVGSHRPPTPPPVRTGRSLEQIRKDKLQRHIKFLDQGEKPIKDVKRGSVNVSVLAKQNKLLAPKVGKSSKGIREHWLKGRHQEKVGRKGNSKAQFRKMERKAVGGGFLRGDDE</sequence>
<feature type="compositionally biased region" description="Gly residues" evidence="1">
    <location>
        <begin position="509"/>
        <end position="519"/>
    </location>
</feature>